<gene>
    <name evidence="4" type="ORF">SAMN02745152_01949</name>
</gene>
<feature type="transmembrane region" description="Helical" evidence="3">
    <location>
        <begin position="149"/>
        <end position="171"/>
    </location>
</feature>
<accession>A0A1T4QEN0</accession>
<evidence type="ECO:0000313" key="5">
    <source>
        <dbReference type="Proteomes" id="UP000190395"/>
    </source>
</evidence>
<feature type="transmembrane region" description="Helical" evidence="3">
    <location>
        <begin position="7"/>
        <end position="26"/>
    </location>
</feature>
<evidence type="ECO:0000256" key="1">
    <source>
        <dbReference type="ARBA" id="ARBA00010692"/>
    </source>
</evidence>
<comment type="similarity">
    <text evidence="1 2">Belongs to the BioY family.</text>
</comment>
<dbReference type="Proteomes" id="UP000190395">
    <property type="component" value="Unassembled WGS sequence"/>
</dbReference>
<dbReference type="OrthoDB" id="9803495at2"/>
<dbReference type="RefSeq" id="WP_078931689.1">
    <property type="nucleotide sequence ID" value="NZ_FUXC01000013.1"/>
</dbReference>
<dbReference type="GO" id="GO:0005886">
    <property type="term" value="C:plasma membrane"/>
    <property type="evidence" value="ECO:0007669"/>
    <property type="project" value="UniProtKB-SubCell"/>
</dbReference>
<dbReference type="STRING" id="225004.SAMN02745152_01949"/>
<feature type="transmembrane region" description="Helical" evidence="3">
    <location>
        <begin position="56"/>
        <end position="78"/>
    </location>
</feature>
<name>A0A1T4QEN0_9SPIR</name>
<evidence type="ECO:0000313" key="4">
    <source>
        <dbReference type="EMBL" id="SKA02096.1"/>
    </source>
</evidence>
<dbReference type="Gene3D" id="1.10.1760.20">
    <property type="match status" value="1"/>
</dbReference>
<sequence>MKSNVRNLVYVALFIVLITIGAKVVIPIPVCPFTLQLLFTTLAGLVLGPVYGGISVLCYIMLGLIGVPVFATGGGFGYVLQPTFGYLVGFAAGAFLTGLIAGKNMESCSFLRLLAANFAGLLVVYLMGIVYFWLIKTFYIGNPIGFKALILYCFVLAVPGDIVLCVVAAILSKKLLPILKANGLIESEAQK</sequence>
<dbReference type="GO" id="GO:0015225">
    <property type="term" value="F:biotin transmembrane transporter activity"/>
    <property type="evidence" value="ECO:0007669"/>
    <property type="project" value="UniProtKB-UniRule"/>
</dbReference>
<keyword evidence="2" id="KW-1003">Cell membrane</keyword>
<comment type="subcellular location">
    <subcellularLocation>
        <location evidence="2">Cell membrane</location>
        <topology evidence="2">Multi-pass membrane protein</topology>
    </subcellularLocation>
</comment>
<keyword evidence="2" id="KW-0813">Transport</keyword>
<keyword evidence="2 3" id="KW-0472">Membrane</keyword>
<protein>
    <recommendedName>
        <fullName evidence="2">Biotin transporter</fullName>
    </recommendedName>
</protein>
<feature type="transmembrane region" description="Helical" evidence="3">
    <location>
        <begin position="114"/>
        <end position="134"/>
    </location>
</feature>
<evidence type="ECO:0000256" key="3">
    <source>
        <dbReference type="SAM" id="Phobius"/>
    </source>
</evidence>
<dbReference type="EMBL" id="FUXC01000013">
    <property type="protein sequence ID" value="SKA02096.1"/>
    <property type="molecule type" value="Genomic_DNA"/>
</dbReference>
<keyword evidence="3" id="KW-0812">Transmembrane</keyword>
<dbReference type="AlphaFoldDB" id="A0A1T4QEN0"/>
<organism evidence="4 5">
    <name type="scientific">Treponema berlinense</name>
    <dbReference type="NCBI Taxonomy" id="225004"/>
    <lineage>
        <taxon>Bacteria</taxon>
        <taxon>Pseudomonadati</taxon>
        <taxon>Spirochaetota</taxon>
        <taxon>Spirochaetia</taxon>
        <taxon>Spirochaetales</taxon>
        <taxon>Treponemataceae</taxon>
        <taxon>Treponema</taxon>
    </lineage>
</organism>
<dbReference type="PANTHER" id="PTHR34295:SF1">
    <property type="entry name" value="BIOTIN TRANSPORTER BIOY"/>
    <property type="match status" value="1"/>
</dbReference>
<dbReference type="GeneID" id="303368176"/>
<evidence type="ECO:0000256" key="2">
    <source>
        <dbReference type="PIRNR" id="PIRNR016661"/>
    </source>
</evidence>
<dbReference type="PANTHER" id="PTHR34295">
    <property type="entry name" value="BIOTIN TRANSPORTER BIOY"/>
    <property type="match status" value="1"/>
</dbReference>
<proteinExistence type="inferred from homology"/>
<dbReference type="PIRSF" id="PIRSF016661">
    <property type="entry name" value="BioY"/>
    <property type="match status" value="1"/>
</dbReference>
<dbReference type="Pfam" id="PF02632">
    <property type="entry name" value="BioY"/>
    <property type="match status" value="1"/>
</dbReference>
<keyword evidence="3" id="KW-1133">Transmembrane helix</keyword>
<feature type="transmembrane region" description="Helical" evidence="3">
    <location>
        <begin position="84"/>
        <end position="102"/>
    </location>
</feature>
<dbReference type="InterPro" id="IPR003784">
    <property type="entry name" value="BioY"/>
</dbReference>
<reference evidence="4 5" key="1">
    <citation type="submission" date="2017-02" db="EMBL/GenBank/DDBJ databases">
        <authorList>
            <person name="Peterson S.W."/>
        </authorList>
    </citation>
    <scope>NUCLEOTIDE SEQUENCE [LARGE SCALE GENOMIC DNA]</scope>
    <source>
        <strain evidence="4 5">ATCC BAA-909</strain>
    </source>
</reference>
<keyword evidence="5" id="KW-1185">Reference proteome</keyword>